<feature type="transmembrane region" description="Helical" evidence="6">
    <location>
        <begin position="134"/>
        <end position="152"/>
    </location>
</feature>
<feature type="transmembrane region" description="Helical" evidence="6">
    <location>
        <begin position="212"/>
        <end position="237"/>
    </location>
</feature>
<dbReference type="PANTHER" id="PTHR10010:SF46">
    <property type="entry name" value="SODIUM-DEPENDENT PHOSPHATE TRANSPORT PROTEIN 2B"/>
    <property type="match status" value="1"/>
</dbReference>
<feature type="transmembrane region" description="Helical" evidence="6">
    <location>
        <begin position="243"/>
        <end position="268"/>
    </location>
</feature>
<feature type="transmembrane region" description="Helical" evidence="6">
    <location>
        <begin position="65"/>
        <end position="89"/>
    </location>
</feature>
<reference evidence="7 8" key="1">
    <citation type="submission" date="2020-07" db="EMBL/GenBank/DDBJ databases">
        <title>Pusillimonas sp. nov., isolated from poultry manure in Taiwan.</title>
        <authorList>
            <person name="Lin S.-Y."/>
            <person name="Tang Y.-S."/>
            <person name="Young C.-C."/>
        </authorList>
    </citation>
    <scope>NUCLEOTIDE SEQUENCE [LARGE SCALE GENOMIC DNA]</scope>
    <source>
        <strain evidence="7 8">CC-YST705</strain>
    </source>
</reference>
<evidence type="ECO:0000313" key="8">
    <source>
        <dbReference type="Proteomes" id="UP000776983"/>
    </source>
</evidence>
<evidence type="ECO:0000256" key="2">
    <source>
        <dbReference type="ARBA" id="ARBA00022475"/>
    </source>
</evidence>
<dbReference type="RefSeq" id="WP_226954576.1">
    <property type="nucleotide sequence ID" value="NZ_JACDXW010000005.1"/>
</dbReference>
<proteinExistence type="predicted"/>
<dbReference type="Pfam" id="PF02690">
    <property type="entry name" value="Na_Pi_cotrans"/>
    <property type="match status" value="2"/>
</dbReference>
<name>A0ABS8CDP9_9BURK</name>
<comment type="subcellular location">
    <subcellularLocation>
        <location evidence="1">Cell membrane</location>
        <topology evidence="1">Multi-pass membrane protein</topology>
    </subcellularLocation>
</comment>
<feature type="transmembrane region" description="Helical" evidence="6">
    <location>
        <begin position="172"/>
        <end position="200"/>
    </location>
</feature>
<keyword evidence="3 6" id="KW-0812">Transmembrane</keyword>
<evidence type="ECO:0000256" key="6">
    <source>
        <dbReference type="SAM" id="Phobius"/>
    </source>
</evidence>
<accession>A0ABS8CDP9</accession>
<evidence type="ECO:0000313" key="7">
    <source>
        <dbReference type="EMBL" id="MCB5364152.1"/>
    </source>
</evidence>
<gene>
    <name evidence="7" type="ORF">H0484_10385</name>
</gene>
<evidence type="ECO:0000256" key="5">
    <source>
        <dbReference type="ARBA" id="ARBA00023136"/>
    </source>
</evidence>
<dbReference type="Proteomes" id="UP000776983">
    <property type="component" value="Unassembled WGS sequence"/>
</dbReference>
<keyword evidence="5 6" id="KW-0472">Membrane</keyword>
<keyword evidence="8" id="KW-1185">Reference proteome</keyword>
<evidence type="ECO:0000256" key="1">
    <source>
        <dbReference type="ARBA" id="ARBA00004651"/>
    </source>
</evidence>
<comment type="caution">
    <text evidence="7">The sequence shown here is derived from an EMBL/GenBank/DDBJ whole genome shotgun (WGS) entry which is preliminary data.</text>
</comment>
<keyword evidence="4 6" id="KW-1133">Transmembrane helix</keyword>
<dbReference type="EMBL" id="JACDXW010000005">
    <property type="protein sequence ID" value="MCB5364152.1"/>
    <property type="molecule type" value="Genomic_DNA"/>
</dbReference>
<dbReference type="NCBIfam" id="NF037997">
    <property type="entry name" value="Na_Pi_symport"/>
    <property type="match status" value="1"/>
</dbReference>
<dbReference type="InterPro" id="IPR003841">
    <property type="entry name" value="Na/Pi_transpt"/>
</dbReference>
<evidence type="ECO:0000256" key="3">
    <source>
        <dbReference type="ARBA" id="ARBA00022692"/>
    </source>
</evidence>
<evidence type="ECO:0000256" key="4">
    <source>
        <dbReference type="ARBA" id="ARBA00022989"/>
    </source>
</evidence>
<sequence length="540" mass="57099">MQMAFQLLGGMGLFLIGMALLSDGLTQFAGDALRRALLRFTGSPVKAFTSGALITLVVQSSTATTVTLIGFVSAGLIGFAQALGVVMGASLGTTGTGWIVSTLGLKIDLGFYTMPLIGLGALARLLARGRWRHMGGALAGFGMLFVGIGTMQEGMMGANEWFSLSDMDGSSWGGRAVALLIGLLMTVLLQSSTATVAATLTALDTGAVDFELAAVVVIGAAIGTTMTGVLAALGGSLLAKRTALAHVVFNFTSGLIAMLLLPLLLAVLDFAQHHLGLEPGGVSLAAFHTLFIGLGVALFLPHADWFARRIERLLPERGDSPTRQLDSSQWQVPALALAASGQSLQAIARGQLHMLSQVFEYTPGEAPLAKHIAPSELSAMETSLRTVQEYFTHIPASGDDNELAAQRLRQMHVLDHLLRLQARAAVLPGLDAAASTAELAQARALFTDMLKQASAMVADDGAAPLLQEADALEEPAEQIAQLRQLTRRRVMQETAQGEREPGEALHTLDTMLWLQRSAHHVWRVCHYLAQAPTADADETP</sequence>
<keyword evidence="2" id="KW-1003">Cell membrane</keyword>
<feature type="transmembrane region" description="Helical" evidence="6">
    <location>
        <begin position="280"/>
        <end position="300"/>
    </location>
</feature>
<protein>
    <submittedName>
        <fullName evidence="7">Na/Pi cotransporter family protein</fullName>
    </submittedName>
</protein>
<organism evidence="7 8">
    <name type="scientific">Mesopusillimonas faecipullorum</name>
    <dbReference type="NCBI Taxonomy" id="2755040"/>
    <lineage>
        <taxon>Bacteria</taxon>
        <taxon>Pseudomonadati</taxon>
        <taxon>Pseudomonadota</taxon>
        <taxon>Betaproteobacteria</taxon>
        <taxon>Burkholderiales</taxon>
        <taxon>Alcaligenaceae</taxon>
        <taxon>Mesopusillimonas</taxon>
    </lineage>
</organism>
<dbReference type="PANTHER" id="PTHR10010">
    <property type="entry name" value="SOLUTE CARRIER FAMILY 34 SODIUM PHOSPHATE , MEMBER 2-RELATED"/>
    <property type="match status" value="1"/>
</dbReference>
<feature type="transmembrane region" description="Helical" evidence="6">
    <location>
        <begin position="109"/>
        <end position="127"/>
    </location>
</feature>